<feature type="compositionally biased region" description="Basic and acidic residues" evidence="1">
    <location>
        <begin position="1587"/>
        <end position="1606"/>
    </location>
</feature>
<feature type="region of interest" description="Disordered" evidence="1">
    <location>
        <begin position="38"/>
        <end position="80"/>
    </location>
</feature>
<feature type="region of interest" description="Disordered" evidence="1">
    <location>
        <begin position="211"/>
        <end position="289"/>
    </location>
</feature>
<evidence type="ECO:0000256" key="1">
    <source>
        <dbReference type="SAM" id="MobiDB-lite"/>
    </source>
</evidence>
<feature type="region of interest" description="Disordered" evidence="1">
    <location>
        <begin position="814"/>
        <end position="856"/>
    </location>
</feature>
<feature type="region of interest" description="Disordered" evidence="1">
    <location>
        <begin position="1570"/>
        <end position="1606"/>
    </location>
</feature>
<evidence type="ECO:0000313" key="3">
    <source>
        <dbReference type="Proteomes" id="UP000030640"/>
    </source>
</evidence>
<feature type="region of interest" description="Disordered" evidence="1">
    <location>
        <begin position="301"/>
        <end position="352"/>
    </location>
</feature>
<name>W7APS3_9APIC</name>
<feature type="compositionally biased region" description="Basic and acidic residues" evidence="1">
    <location>
        <begin position="1570"/>
        <end position="1580"/>
    </location>
</feature>
<feature type="compositionally biased region" description="Acidic residues" evidence="1">
    <location>
        <begin position="1"/>
        <end position="11"/>
    </location>
</feature>
<feature type="region of interest" description="Disordered" evidence="1">
    <location>
        <begin position="1732"/>
        <end position="1816"/>
    </location>
</feature>
<feature type="compositionally biased region" description="Basic residues" evidence="1">
    <location>
        <begin position="1002"/>
        <end position="1012"/>
    </location>
</feature>
<organism evidence="2 3">
    <name type="scientific">Plasmodium inui San Antonio 1</name>
    <dbReference type="NCBI Taxonomy" id="1237626"/>
    <lineage>
        <taxon>Eukaryota</taxon>
        <taxon>Sar</taxon>
        <taxon>Alveolata</taxon>
        <taxon>Apicomplexa</taxon>
        <taxon>Aconoidasida</taxon>
        <taxon>Haemosporida</taxon>
        <taxon>Plasmodiidae</taxon>
        <taxon>Plasmodium</taxon>
        <taxon>Plasmodium (Plasmodium)</taxon>
    </lineage>
</organism>
<feature type="compositionally biased region" description="Basic and acidic residues" evidence="1">
    <location>
        <begin position="422"/>
        <end position="436"/>
    </location>
</feature>
<feature type="compositionally biased region" description="Basic and acidic residues" evidence="1">
    <location>
        <begin position="1753"/>
        <end position="1762"/>
    </location>
</feature>
<feature type="region of interest" description="Disordered" evidence="1">
    <location>
        <begin position="413"/>
        <end position="459"/>
    </location>
</feature>
<feature type="region of interest" description="Disordered" evidence="1">
    <location>
        <begin position="1505"/>
        <end position="1537"/>
    </location>
</feature>
<feature type="compositionally biased region" description="Polar residues" evidence="1">
    <location>
        <begin position="2212"/>
        <end position="2229"/>
    </location>
</feature>
<feature type="region of interest" description="Disordered" evidence="1">
    <location>
        <begin position="1"/>
        <end position="21"/>
    </location>
</feature>
<feature type="compositionally biased region" description="Polar residues" evidence="1">
    <location>
        <begin position="928"/>
        <end position="941"/>
    </location>
</feature>
<feature type="compositionally biased region" description="Basic and acidic residues" evidence="1">
    <location>
        <begin position="1792"/>
        <end position="1812"/>
    </location>
</feature>
<dbReference type="GeneID" id="20037396"/>
<dbReference type="EMBL" id="KI965466">
    <property type="protein sequence ID" value="EUD67416.1"/>
    <property type="molecule type" value="Genomic_DNA"/>
</dbReference>
<feature type="compositionally biased region" description="Basic and acidic residues" evidence="1">
    <location>
        <begin position="324"/>
        <end position="335"/>
    </location>
</feature>
<sequence length="2355" mass="262262">MFSSVEEDNSEDITKCKLQEQGGSQLSYVASRDIKGVLNDHLSRQKDDSTEKETMMKRQNEHAENTSNEQNERKESVESPMQYTISMVDEFVSKTSEYSKLFLSHFNEEKSEVIEKGNSTILLVNQTGNGKLEGKRSDHSGEKDSHMLQNREKENLMTEFHRTMFLPEYNENDTKNYCYMSSCKEEEIFNESNNVYSCYSSHATDQLDNTTTLKGEKQFGQTSGDDDLSGGRNQNGMLFHGDNNEEAFREEETIKDEETVRDEKTVRDKDTRTDEEDKQERYSTYSTGKSSSYDYIEKYSDQEMSDNQMKRTLSEDAKDEQDEEPRKSERKDGKNQLHMSSTIGKPALSNKSLEELNYSNRKSHSPSLIEKESLLDITSIADEARKRVYAELGYNLSDINNLCVPLKGKNPEKDVEDACCGESDKATMQDESKGDEVFQSSHVGSNDGSDACSESGGSIRNGSTELEKIFTKYQIEVSNVSKYFDFGKNEQKESAQVGEQAVDEVVDEVVDKVREEAEKELQMEQGHGHLQSEDETHPFNVETLKKTSSMNFSFEEESVNLDVYTTNYITEDVLKGVLNIKEERITFDTFKDASSDVNYEISLSNVELLYNAILRHRNGNAKEELVPDCSPNSDEPNLEKNSTNNEKNQEDKYITLADIKSYIIERNEKNSNYFNEIMKMVVHFNNILLLMRSNNDVEVEDKLLFELMSLKFASLFNDILHVQNNFDNLIRHINEIIKLILLEDSKKRSLRDIISCYLTSQKILVHKNEILSQMSATRHTQGGEAEERVCDPSAEKAGEVLGESVSSAVGIDIKGNTSAEGNTSRDHQTKLNSTPATDAGKNALAHTKAGGSDSPMIDEGGDIISGMKFIDAENNTRNLTKDIIMGEIKNTKKEDAGNDGATKPLTPSAKRKSKGFGTPFLKELAPCSGSSRMSGSNMVSGNTGGGNPSVKKSNTNVTQTDPNPTVCKNAKLKDSMVKNIREKQEDTKGIAKSEEENEKSKKMNKTKKTKKTNKGETADERKSSDLTDGKKKNDLAKNFRQKKTATMSKTIEEKTPVDVKKVGTSKRGENSQKAAEEIKGKRKISWTNNFSIKRENVDQGKDNKVDSGATVNFNYPKYNKDDNIQAVKSYMKRYGSTSAASTGGGAVSGVVGTTAAFANAHLVQQSKAAPHIMCPQKEGQPRVPSLSSAHMHSVSVNSALMNSGLVNSVYGRAKVPKGMAPYEVQTKDRASMMNLPNFNDTYKMRMGKSPLGGLHPVRQMKSENYLWREEQGKSSVARKEMTAENHSYDFLYNYSGMLAQVKNRNGNLPTQTGKVAETVAGVRLPQDKTNSANIPVADLTKGSNQLWGHQKTQIGVSKGDTLLEKPKVNLAQADEKHALGVTPTGQMNQLKKESKDSNDGERFDRSENDPLKEKSGNPINVTNPTNHATPAERNPSGLQSKLMESKRNSNMNHFRRQTPFTDKRYSSGYSTGYNRTINPNVYSGFRRNMNSFNDTNNGFLHAQSSTHASRYPSAKSNDNSVHINQGDKKEDNQDVANSNNLESNLKNVTNFKKVANLKILINLGKGFNEKKLSPGDEASAKKGIQTNEKKGVETDDKKEIQTNDKKGIEKNEKKAIETKSAYNRFTEIVTNKIKNFTLLNSKSVRCTTTNESVPFCNATDEGKQDKNGQLKEGGNKAKDSNTKEVHRNTHSYESCFTNANSNYLCDSKKGGNIVSSFMGQLNFFQSKCASGKESANDEEGNQLGEASQTQESVQERVKEADQNRGIAKPNGGSAETEEGEREASATDSTNKPGEHKHTDEDKDGDRNGDKSSDNTIDNVRNYLCKMKAKDGGKKRVNSMYTRKTHVLGAASGGIGRVQGGAPLNNRTSNHAIAHLRNYATAHLNHPSGIPNWKNGTNGGISGTKCYSEISNGEVQTGSNVAFAPNRSVRTVQGSHKTNYNSRGGSATPAYHAARLSYEAFAPNGTLLLMGTKKTNSHFVHHNQPSVESLFPFQKRNSTLHNPMSVSKFQEHQKKVENSVEMEKDFLLNMCDVNAKQHIPLTNDNRCVFRSEQMNQTGYHFRKAGVSNELSKMEQHSNGRRTFINPFVEAEPVLKGMGSIHLSNNTLIGKQNMGHEDNNYHFFKEKLTSLQEKRNRNVPMSTFNLHTSQERLNRNCVLKTASMHENCALKSSSQGWGGNAPQRGVNYMQPGGVNYAPQSGATCMPNNGVHLPPNSSTQYAQHNGSANHSNPANLWNPQSFTKEAVPLHKKDGNVSVMPNFLNAYHKGTPSNDMPTAHPTIDESNLLIEQLMKIPGVQLGKKYIQDIDICSDWLKFNDYDQKVIKESLKNSLENNSYKSFMDSMQFTKGGFPGVKQV</sequence>
<feature type="compositionally biased region" description="Basic and acidic residues" evidence="1">
    <location>
        <begin position="1050"/>
        <end position="1079"/>
    </location>
</feature>
<feature type="compositionally biased region" description="Polar residues" evidence="1">
    <location>
        <begin position="630"/>
        <end position="646"/>
    </location>
</feature>
<evidence type="ECO:0000313" key="2">
    <source>
        <dbReference type="EMBL" id="EUD67416.1"/>
    </source>
</evidence>
<accession>W7APS3</accession>
<dbReference type="Proteomes" id="UP000030640">
    <property type="component" value="Unassembled WGS sequence"/>
</dbReference>
<proteinExistence type="predicted"/>
<feature type="compositionally biased region" description="Polar residues" evidence="1">
    <location>
        <begin position="1505"/>
        <end position="1523"/>
    </location>
</feature>
<feature type="region of interest" description="Disordered" evidence="1">
    <location>
        <begin position="893"/>
        <end position="1080"/>
    </location>
</feature>
<feature type="compositionally biased region" description="Basic and acidic residues" evidence="1">
    <location>
        <begin position="1660"/>
        <end position="1687"/>
    </location>
</feature>
<reference evidence="2 3" key="1">
    <citation type="submission" date="2013-02" db="EMBL/GenBank/DDBJ databases">
        <title>The Genome Sequence of Plasmodium inui San Antonio 1.</title>
        <authorList>
            <consortium name="The Broad Institute Genome Sequencing Platform"/>
            <consortium name="The Broad Institute Genome Sequencing Center for Infectious Disease"/>
            <person name="Neafsey D."/>
            <person name="Cheeseman I."/>
            <person name="Volkman S."/>
            <person name="Adams J."/>
            <person name="Walker B."/>
            <person name="Young S.K."/>
            <person name="Zeng Q."/>
            <person name="Gargeya S."/>
            <person name="Fitzgerald M."/>
            <person name="Haas B."/>
            <person name="Abouelleil A."/>
            <person name="Alvarado L."/>
            <person name="Arachchi H.M."/>
            <person name="Berlin A.M."/>
            <person name="Chapman S.B."/>
            <person name="Dewar J."/>
            <person name="Goldberg J."/>
            <person name="Griggs A."/>
            <person name="Gujja S."/>
            <person name="Hansen M."/>
            <person name="Howarth C."/>
            <person name="Imamovic A."/>
            <person name="Larimer J."/>
            <person name="McCowan C."/>
            <person name="Murphy C."/>
            <person name="Neiman D."/>
            <person name="Pearson M."/>
            <person name="Priest M."/>
            <person name="Roberts A."/>
            <person name="Saif S."/>
            <person name="Shea T."/>
            <person name="Sisk P."/>
            <person name="Sykes S."/>
            <person name="Wortman J."/>
            <person name="Nusbaum C."/>
            <person name="Birren B."/>
        </authorList>
    </citation>
    <scope>NUCLEOTIDE SEQUENCE [LARGE SCALE GENOMIC DNA]</scope>
    <source>
        <strain evidence="2 3">San Antonio 1</strain>
    </source>
</reference>
<feature type="region of interest" description="Disordered" evidence="1">
    <location>
        <begin position="1658"/>
        <end position="1687"/>
    </location>
</feature>
<feature type="compositionally biased region" description="Basic and acidic residues" evidence="1">
    <location>
        <begin position="41"/>
        <end position="77"/>
    </location>
</feature>
<feature type="compositionally biased region" description="Polar residues" evidence="1">
    <location>
        <begin position="1417"/>
        <end position="1428"/>
    </location>
</feature>
<dbReference type="RefSeq" id="XP_008815943.1">
    <property type="nucleotide sequence ID" value="XM_008817721.1"/>
</dbReference>
<protein>
    <submittedName>
        <fullName evidence="2">Uncharacterized protein</fullName>
    </submittedName>
</protein>
<feature type="compositionally biased region" description="Basic and acidic residues" evidence="1">
    <location>
        <begin position="971"/>
        <end position="1001"/>
    </location>
</feature>
<dbReference type="VEuPathDB" id="PlasmoDB:C922_02122"/>
<feature type="region of interest" description="Disordered" evidence="1">
    <location>
        <begin position="1374"/>
        <end position="1442"/>
    </location>
</feature>
<keyword evidence="3" id="KW-1185">Reference proteome</keyword>
<feature type="region of interest" description="Disordered" evidence="1">
    <location>
        <begin position="2206"/>
        <end position="2229"/>
    </location>
</feature>
<feature type="compositionally biased region" description="Polar residues" evidence="1">
    <location>
        <begin position="950"/>
        <end position="963"/>
    </location>
</feature>
<feature type="region of interest" description="Disordered" evidence="1">
    <location>
        <begin position="623"/>
        <end position="647"/>
    </location>
</feature>
<gene>
    <name evidence="2" type="ORF">C922_02122</name>
</gene>
<feature type="compositionally biased region" description="Polar residues" evidence="1">
    <location>
        <begin position="438"/>
        <end position="448"/>
    </location>
</feature>
<dbReference type="OrthoDB" id="386089at2759"/>
<feature type="compositionally biased region" description="Basic and acidic residues" evidence="1">
    <location>
        <begin position="1390"/>
        <end position="1415"/>
    </location>
</feature>
<feature type="compositionally biased region" description="Polar residues" evidence="1">
    <location>
        <begin position="211"/>
        <end position="223"/>
    </location>
</feature>
<feature type="compositionally biased region" description="Basic and acidic residues" evidence="1">
    <location>
        <begin position="1013"/>
        <end position="1037"/>
    </location>
</feature>
<feature type="region of interest" description="Disordered" evidence="1">
    <location>
        <begin position="1448"/>
        <end position="1467"/>
    </location>
</feature>
<feature type="compositionally biased region" description="Basic and acidic residues" evidence="1">
    <location>
        <begin position="242"/>
        <end position="272"/>
    </location>
</feature>